<dbReference type="GO" id="GO:0008270">
    <property type="term" value="F:zinc ion binding"/>
    <property type="evidence" value="ECO:0007669"/>
    <property type="project" value="UniProtKB-KW"/>
</dbReference>
<dbReference type="EMBL" id="CAICTM010000410">
    <property type="protein sequence ID" value="CAB9509926.1"/>
    <property type="molecule type" value="Genomic_DNA"/>
</dbReference>
<evidence type="ECO:0000313" key="7">
    <source>
        <dbReference type="EMBL" id="CAB9509926.1"/>
    </source>
</evidence>
<evidence type="ECO:0000256" key="4">
    <source>
        <dbReference type="PROSITE-ProRule" id="PRU00134"/>
    </source>
</evidence>
<feature type="compositionally biased region" description="Basic residues" evidence="5">
    <location>
        <begin position="1"/>
        <end position="17"/>
    </location>
</feature>
<keyword evidence="1" id="KW-0479">Metal-binding</keyword>
<dbReference type="SUPFAM" id="SSF144232">
    <property type="entry name" value="HIT/MYND zinc finger-like"/>
    <property type="match status" value="1"/>
</dbReference>
<accession>A0A9N8DZX4</accession>
<organism evidence="7 8">
    <name type="scientific">Seminavis robusta</name>
    <dbReference type="NCBI Taxonomy" id="568900"/>
    <lineage>
        <taxon>Eukaryota</taxon>
        <taxon>Sar</taxon>
        <taxon>Stramenopiles</taxon>
        <taxon>Ochrophyta</taxon>
        <taxon>Bacillariophyta</taxon>
        <taxon>Bacillariophyceae</taxon>
        <taxon>Bacillariophycidae</taxon>
        <taxon>Naviculales</taxon>
        <taxon>Naviculaceae</taxon>
        <taxon>Seminavis</taxon>
    </lineage>
</organism>
<dbReference type="Proteomes" id="UP001153069">
    <property type="component" value="Unassembled WGS sequence"/>
</dbReference>
<evidence type="ECO:0000256" key="5">
    <source>
        <dbReference type="SAM" id="MobiDB-lite"/>
    </source>
</evidence>
<evidence type="ECO:0000256" key="2">
    <source>
        <dbReference type="ARBA" id="ARBA00022771"/>
    </source>
</evidence>
<sequence>MKNRRNNKKKGGRKKGKKPAEAEANNDNKNKSNTCGRAPTLTAELSNMEKRGLYLHGMPTGYVDAVSGDALQAFLDDLFSGWRSSITDLQMLHLAHPILDQPGMAQFLYGLAAMYLIQGIVDTSKNDTPLWKVFGAAIYTDKCEKPSPTDQRCQLIGKAVRVQWYFVKHIGSLKDIVVYLDKKVPCDCLGGVKKVALEVEEDRHCDQCRRYTKNAMWCSECIMAEYCSKECQIAHWPKHRIQCDLFCGKITAAEFERLLGEL</sequence>
<dbReference type="InterPro" id="IPR002893">
    <property type="entry name" value="Znf_MYND"/>
</dbReference>
<dbReference type="AlphaFoldDB" id="A0A9N8DZX4"/>
<name>A0A9N8DZX4_9STRA</name>
<feature type="domain" description="MYND-type" evidence="6">
    <location>
        <begin position="205"/>
        <end position="243"/>
    </location>
</feature>
<keyword evidence="8" id="KW-1185">Reference proteome</keyword>
<comment type="caution">
    <text evidence="7">The sequence shown here is derived from an EMBL/GenBank/DDBJ whole genome shotgun (WGS) entry which is preliminary data.</text>
</comment>
<evidence type="ECO:0000259" key="6">
    <source>
        <dbReference type="PROSITE" id="PS50865"/>
    </source>
</evidence>
<feature type="region of interest" description="Disordered" evidence="5">
    <location>
        <begin position="1"/>
        <end position="38"/>
    </location>
</feature>
<evidence type="ECO:0000256" key="1">
    <source>
        <dbReference type="ARBA" id="ARBA00022723"/>
    </source>
</evidence>
<evidence type="ECO:0000313" key="8">
    <source>
        <dbReference type="Proteomes" id="UP001153069"/>
    </source>
</evidence>
<dbReference type="Pfam" id="PF01753">
    <property type="entry name" value="zf-MYND"/>
    <property type="match status" value="1"/>
</dbReference>
<protein>
    <recommendedName>
        <fullName evidence="6">MYND-type domain-containing protein</fullName>
    </recommendedName>
</protein>
<feature type="compositionally biased region" description="Basic and acidic residues" evidence="5">
    <location>
        <begin position="18"/>
        <end position="30"/>
    </location>
</feature>
<keyword evidence="3" id="KW-0862">Zinc</keyword>
<dbReference type="PROSITE" id="PS50865">
    <property type="entry name" value="ZF_MYND_2"/>
    <property type="match status" value="1"/>
</dbReference>
<proteinExistence type="predicted"/>
<reference evidence="7" key="1">
    <citation type="submission" date="2020-06" db="EMBL/GenBank/DDBJ databases">
        <authorList>
            <consortium name="Plant Systems Biology data submission"/>
        </authorList>
    </citation>
    <scope>NUCLEOTIDE SEQUENCE</scope>
    <source>
        <strain evidence="7">D6</strain>
    </source>
</reference>
<keyword evidence="2 4" id="KW-0863">Zinc-finger</keyword>
<dbReference type="OrthoDB" id="432970at2759"/>
<dbReference type="Gene3D" id="6.10.140.2220">
    <property type="match status" value="1"/>
</dbReference>
<gene>
    <name evidence="7" type="ORF">SEMRO_411_G137550.1</name>
</gene>
<evidence type="ECO:0000256" key="3">
    <source>
        <dbReference type="ARBA" id="ARBA00022833"/>
    </source>
</evidence>